<dbReference type="CDD" id="cd17403">
    <property type="entry name" value="MFS_SLCO4_OATP4"/>
    <property type="match status" value="1"/>
</dbReference>
<dbReference type="RefSeq" id="XP_013403131.1">
    <property type="nucleotide sequence ID" value="XM_013547677.1"/>
</dbReference>
<dbReference type="Pfam" id="PF07648">
    <property type="entry name" value="Kazal_2"/>
    <property type="match status" value="1"/>
</dbReference>
<dbReference type="PANTHER" id="PTHR11388:SF100">
    <property type="entry name" value="SOLUTE CARRIER ORGANIC ANION TRANSPORTER FAMILY MEMBER 4A1"/>
    <property type="match status" value="1"/>
</dbReference>
<dbReference type="GeneID" id="106168562"/>
<feature type="transmembrane region" description="Helical" evidence="8">
    <location>
        <begin position="396"/>
        <end position="420"/>
    </location>
</feature>
<sequence>MAEVHNSTQNAEASYGPSVSNGHGDAHLKPTDQPQEQADQTVQNLPTVCKDCGVLDTLECGCKENPEDQCGWGKLEPDCVQKCHNAKCLLFCLCFMVTIQGMVVNGFVSSSITTLEKRFNLSSTQAGVIDAGYDIATVLVLVFVSYYGGRGHKGKWIGVGTILLGFGSVIFIIPQFTTGLYAAQEREDVCVLDSNNNQTDFCQSPDAHLSDYFYVFFLGQMVQGFGCSPMFTLAFVYLDENVSTKESPLYTGIYYGISVIGPALGYVLGGVLLNLYGDIGQVDISSVTISPDSPSWYGAWWLGFLGTAVMSWIIAFPLLGFAAELPGALKIKEEKKKSNSTAFDSNLMDLGAAMKRLFQNATFVCIVICDAVEGFLVGGFIAFAPKYLENQFSMSASQASILTGVVVVPAGGGAAMLSGFLLRKLSFSCANIIKFGFIVLLISFFCCFGLFVRCDNMPFAGVGALQPGGYHESASNMTLECNIHCGCLQDFYNPVCGDNGVTYFSPCYAGCLTKNILESDNYYNNCSCVQFHSSGLMNNSMTKAKEGPCSTSCTLMPLYQVVLLFLITFTFLASTPTVQAILRSVQECDKSLATGVGWVAVRLLGLIPGPIVFGAILDSACIVWGEECGQRTSCHQYDNERMSYYFVALSASFKAVSSLLMFLAWYLYKPVPGSACYAEDATGEEVCQL</sequence>
<dbReference type="RefSeq" id="XP_013403130.1">
    <property type="nucleotide sequence ID" value="XM_013547676.1"/>
</dbReference>
<feature type="transmembrane region" description="Helical" evidence="8">
    <location>
        <begin position="558"/>
        <end position="582"/>
    </location>
</feature>
<dbReference type="GO" id="GO:0006811">
    <property type="term" value="P:monoatomic ion transport"/>
    <property type="evidence" value="ECO:0007669"/>
    <property type="project" value="UniProtKB-KW"/>
</dbReference>
<comment type="subcellular location">
    <subcellularLocation>
        <location evidence="1 8">Cell membrane</location>
        <topology evidence="1 8">Multi-pass membrane protein</topology>
    </subcellularLocation>
</comment>
<keyword evidence="7" id="KW-1015">Disulfide bond</keyword>
<dbReference type="NCBIfam" id="TIGR00805">
    <property type="entry name" value="oat"/>
    <property type="match status" value="1"/>
</dbReference>
<feature type="transmembrane region" description="Helical" evidence="8">
    <location>
        <begin position="603"/>
        <end position="625"/>
    </location>
</feature>
<feature type="domain" description="Kazal-like" evidence="11">
    <location>
        <begin position="475"/>
        <end position="530"/>
    </location>
</feature>
<dbReference type="Proteomes" id="UP000085678">
    <property type="component" value="Unplaced"/>
</dbReference>
<dbReference type="InterPro" id="IPR036259">
    <property type="entry name" value="MFS_trans_sf"/>
</dbReference>
<evidence type="ECO:0000256" key="5">
    <source>
        <dbReference type="ARBA" id="ARBA00022989"/>
    </source>
</evidence>
<evidence type="ECO:0000259" key="11">
    <source>
        <dbReference type="PROSITE" id="PS51465"/>
    </source>
</evidence>
<dbReference type="GO" id="GO:0016323">
    <property type="term" value="C:basolateral plasma membrane"/>
    <property type="evidence" value="ECO:0007669"/>
    <property type="project" value="TreeGrafter"/>
</dbReference>
<feature type="transmembrane region" description="Helical" evidence="8">
    <location>
        <begin position="156"/>
        <end position="176"/>
    </location>
</feature>
<evidence type="ECO:0000313" key="14">
    <source>
        <dbReference type="RefSeq" id="XP_013403131.1"/>
    </source>
</evidence>
<dbReference type="OrthoDB" id="5062115at2759"/>
<gene>
    <name evidence="13 14" type="primary">LOC106168562</name>
</gene>
<keyword evidence="8" id="KW-0406">Ion transport</keyword>
<dbReference type="PROSITE" id="PS50850">
    <property type="entry name" value="MFS"/>
    <property type="match status" value="1"/>
</dbReference>
<feature type="transmembrane region" description="Helical" evidence="8">
    <location>
        <begin position="363"/>
        <end position="384"/>
    </location>
</feature>
<reference evidence="13 14" key="1">
    <citation type="submission" date="2025-04" db="UniProtKB">
        <authorList>
            <consortium name="RefSeq"/>
        </authorList>
    </citation>
    <scope>IDENTIFICATION</scope>
    <source>
        <tissue evidence="13 14">Gonads</tissue>
    </source>
</reference>
<evidence type="ECO:0000256" key="6">
    <source>
        <dbReference type="ARBA" id="ARBA00023136"/>
    </source>
</evidence>
<evidence type="ECO:0000256" key="7">
    <source>
        <dbReference type="ARBA" id="ARBA00023157"/>
    </source>
</evidence>
<keyword evidence="12" id="KW-1185">Reference proteome</keyword>
<dbReference type="AlphaFoldDB" id="A0A1S3IYS1"/>
<evidence type="ECO:0000256" key="9">
    <source>
        <dbReference type="SAM" id="MobiDB-lite"/>
    </source>
</evidence>
<dbReference type="InterPro" id="IPR002350">
    <property type="entry name" value="Kazal_dom"/>
</dbReference>
<dbReference type="InterPro" id="IPR020846">
    <property type="entry name" value="MFS_dom"/>
</dbReference>
<evidence type="ECO:0000256" key="8">
    <source>
        <dbReference type="RuleBase" id="RU362056"/>
    </source>
</evidence>
<dbReference type="KEGG" id="lak:106168562"/>
<feature type="compositionally biased region" description="Polar residues" evidence="9">
    <location>
        <begin position="1"/>
        <end position="21"/>
    </location>
</feature>
<feature type="domain" description="Major facilitator superfamily (MFS) profile" evidence="10">
    <location>
        <begin position="89"/>
        <end position="669"/>
    </location>
</feature>
<evidence type="ECO:0000256" key="1">
    <source>
        <dbReference type="ARBA" id="ARBA00004651"/>
    </source>
</evidence>
<evidence type="ECO:0000256" key="2">
    <source>
        <dbReference type="ARBA" id="ARBA00009657"/>
    </source>
</evidence>
<dbReference type="PANTHER" id="PTHR11388">
    <property type="entry name" value="ORGANIC ANION TRANSPORTER"/>
    <property type="match status" value="1"/>
</dbReference>
<dbReference type="GO" id="GO:0043252">
    <property type="term" value="P:sodium-independent organic anion transport"/>
    <property type="evidence" value="ECO:0007669"/>
    <property type="project" value="TreeGrafter"/>
</dbReference>
<feature type="transmembrane region" description="Helical" evidence="8">
    <location>
        <begin position="249"/>
        <end position="276"/>
    </location>
</feature>
<feature type="transmembrane region" description="Helical" evidence="8">
    <location>
        <begin position="432"/>
        <end position="452"/>
    </location>
</feature>
<dbReference type="SUPFAM" id="SSF100895">
    <property type="entry name" value="Kazal-type serine protease inhibitors"/>
    <property type="match status" value="1"/>
</dbReference>
<dbReference type="GO" id="GO:0015347">
    <property type="term" value="F:sodium-independent organic anion transmembrane transporter activity"/>
    <property type="evidence" value="ECO:0007669"/>
    <property type="project" value="TreeGrafter"/>
</dbReference>
<keyword evidence="4 8" id="KW-0812">Transmembrane</keyword>
<feature type="transmembrane region" description="Helical" evidence="8">
    <location>
        <begin position="88"/>
        <end position="108"/>
    </location>
</feature>
<dbReference type="PROSITE" id="PS51465">
    <property type="entry name" value="KAZAL_2"/>
    <property type="match status" value="1"/>
</dbReference>
<protein>
    <recommendedName>
        <fullName evidence="8">Solute carrier organic anion transporter family member</fullName>
    </recommendedName>
</protein>
<feature type="transmembrane region" description="Helical" evidence="8">
    <location>
        <begin position="645"/>
        <end position="668"/>
    </location>
</feature>
<evidence type="ECO:0000256" key="4">
    <source>
        <dbReference type="ARBA" id="ARBA00022692"/>
    </source>
</evidence>
<keyword evidence="3" id="KW-1003">Cell membrane</keyword>
<evidence type="ECO:0000259" key="10">
    <source>
        <dbReference type="PROSITE" id="PS50850"/>
    </source>
</evidence>
<dbReference type="InterPro" id="IPR004156">
    <property type="entry name" value="OATP"/>
</dbReference>
<dbReference type="SUPFAM" id="SSF103473">
    <property type="entry name" value="MFS general substrate transporter"/>
    <property type="match status" value="1"/>
</dbReference>
<keyword evidence="8" id="KW-0813">Transport</keyword>
<feature type="transmembrane region" description="Helical" evidence="8">
    <location>
        <begin position="213"/>
        <end position="237"/>
    </location>
</feature>
<dbReference type="InterPro" id="IPR036058">
    <property type="entry name" value="Kazal_dom_sf"/>
</dbReference>
<dbReference type="OMA" id="GFAAFMP"/>
<dbReference type="Pfam" id="PF03137">
    <property type="entry name" value="OATP"/>
    <property type="match status" value="1"/>
</dbReference>
<feature type="region of interest" description="Disordered" evidence="9">
    <location>
        <begin position="1"/>
        <end position="39"/>
    </location>
</feature>
<evidence type="ECO:0000313" key="13">
    <source>
        <dbReference type="RefSeq" id="XP_013403130.1"/>
    </source>
</evidence>
<dbReference type="Gene3D" id="1.20.1250.20">
    <property type="entry name" value="MFS general substrate transporter like domains"/>
    <property type="match status" value="1"/>
</dbReference>
<keyword evidence="6 8" id="KW-0472">Membrane</keyword>
<name>A0A1S3IYS1_LINAN</name>
<evidence type="ECO:0000313" key="12">
    <source>
        <dbReference type="Proteomes" id="UP000085678"/>
    </source>
</evidence>
<feature type="transmembrane region" description="Helical" evidence="8">
    <location>
        <begin position="128"/>
        <end position="149"/>
    </location>
</feature>
<proteinExistence type="inferred from homology"/>
<comment type="similarity">
    <text evidence="2 8">Belongs to the organo anion transporter (TC 2.A.60) family.</text>
</comment>
<keyword evidence="5 8" id="KW-1133">Transmembrane helix</keyword>
<organism evidence="12 14">
    <name type="scientific">Lingula anatina</name>
    <name type="common">Brachiopod</name>
    <name type="synonym">Lingula unguis</name>
    <dbReference type="NCBI Taxonomy" id="7574"/>
    <lineage>
        <taxon>Eukaryota</taxon>
        <taxon>Metazoa</taxon>
        <taxon>Spiralia</taxon>
        <taxon>Lophotrochozoa</taxon>
        <taxon>Brachiopoda</taxon>
        <taxon>Linguliformea</taxon>
        <taxon>Lingulata</taxon>
        <taxon>Lingulida</taxon>
        <taxon>Linguloidea</taxon>
        <taxon>Lingulidae</taxon>
        <taxon>Lingula</taxon>
    </lineage>
</organism>
<feature type="transmembrane region" description="Helical" evidence="8">
    <location>
        <begin position="296"/>
        <end position="322"/>
    </location>
</feature>
<evidence type="ECO:0000256" key="3">
    <source>
        <dbReference type="ARBA" id="ARBA00022475"/>
    </source>
</evidence>
<accession>A0A1S3IYS1</accession>